<evidence type="ECO:0000313" key="3">
    <source>
        <dbReference type="EMBL" id="KAL3067941.1"/>
    </source>
</evidence>
<keyword evidence="4" id="KW-1185">Reference proteome</keyword>
<reference evidence="3 4" key="1">
    <citation type="submission" date="2024-10" db="EMBL/GenBank/DDBJ databases">
        <authorList>
            <person name="Kim D."/>
        </authorList>
    </citation>
    <scope>NUCLEOTIDE SEQUENCE [LARGE SCALE GENOMIC DNA]</scope>
    <source>
        <strain evidence="3">BH-2024</strain>
    </source>
</reference>
<gene>
    <name evidence="3" type="ORF">niasHT_037931</name>
</gene>
<keyword evidence="2" id="KW-0732">Signal</keyword>
<name>A0ABD2HPD4_9BILA</name>
<dbReference type="AlphaFoldDB" id="A0ABD2HPD4"/>
<sequence>MSSKCPMLFLCALLAVFLCYGTISVEAQWSWPYYGLYSWPYYGGYYAKRQAGFEPVQQPAAESIGGAALPLPRPPNRPFSDVGFDRQGQFASRGAH</sequence>
<evidence type="ECO:0000313" key="4">
    <source>
        <dbReference type="Proteomes" id="UP001620626"/>
    </source>
</evidence>
<evidence type="ECO:0000256" key="1">
    <source>
        <dbReference type="SAM" id="MobiDB-lite"/>
    </source>
</evidence>
<protein>
    <recommendedName>
        <fullName evidence="5">Secreted protein</fullName>
    </recommendedName>
</protein>
<proteinExistence type="predicted"/>
<organism evidence="3 4">
    <name type="scientific">Heterodera trifolii</name>
    <dbReference type="NCBI Taxonomy" id="157864"/>
    <lineage>
        <taxon>Eukaryota</taxon>
        <taxon>Metazoa</taxon>
        <taxon>Ecdysozoa</taxon>
        <taxon>Nematoda</taxon>
        <taxon>Chromadorea</taxon>
        <taxon>Rhabditida</taxon>
        <taxon>Tylenchina</taxon>
        <taxon>Tylenchomorpha</taxon>
        <taxon>Tylenchoidea</taxon>
        <taxon>Heteroderidae</taxon>
        <taxon>Heteroderinae</taxon>
        <taxon>Heterodera</taxon>
    </lineage>
</organism>
<feature type="signal peptide" evidence="2">
    <location>
        <begin position="1"/>
        <end position="27"/>
    </location>
</feature>
<feature type="chain" id="PRO_5044749887" description="Secreted protein" evidence="2">
    <location>
        <begin position="28"/>
        <end position="96"/>
    </location>
</feature>
<accession>A0ABD2HPD4</accession>
<evidence type="ECO:0008006" key="5">
    <source>
        <dbReference type="Google" id="ProtNLM"/>
    </source>
</evidence>
<feature type="region of interest" description="Disordered" evidence="1">
    <location>
        <begin position="65"/>
        <end position="96"/>
    </location>
</feature>
<evidence type="ECO:0000256" key="2">
    <source>
        <dbReference type="SAM" id="SignalP"/>
    </source>
</evidence>
<comment type="caution">
    <text evidence="3">The sequence shown here is derived from an EMBL/GenBank/DDBJ whole genome shotgun (WGS) entry which is preliminary data.</text>
</comment>
<dbReference type="Proteomes" id="UP001620626">
    <property type="component" value="Unassembled WGS sequence"/>
</dbReference>
<dbReference type="EMBL" id="JBICBT010001409">
    <property type="protein sequence ID" value="KAL3067941.1"/>
    <property type="molecule type" value="Genomic_DNA"/>
</dbReference>